<accession>A0A2C6BFX8</accession>
<organism evidence="1 2">
    <name type="scientific">Fusobacterium nucleatum subsp. polymorphum</name>
    <name type="common">Fusobacterium polymorphum</name>
    <dbReference type="NCBI Taxonomy" id="76857"/>
    <lineage>
        <taxon>Bacteria</taxon>
        <taxon>Fusobacteriati</taxon>
        <taxon>Fusobacteriota</taxon>
        <taxon>Fusobacteriia</taxon>
        <taxon>Fusobacteriales</taxon>
        <taxon>Fusobacteriaceae</taxon>
        <taxon>Fusobacterium</taxon>
    </lineage>
</organism>
<protein>
    <submittedName>
        <fullName evidence="1">Uncharacterized protein</fullName>
    </submittedName>
</protein>
<dbReference type="Proteomes" id="UP000223525">
    <property type="component" value="Unassembled WGS sequence"/>
</dbReference>
<reference evidence="1 2" key="1">
    <citation type="submission" date="2017-06" db="EMBL/GenBank/DDBJ databases">
        <title>Draft genome sequence of Fusobacterium nucleatum subsp. polymorphum KCOM 1248 (=ChDC F113).</title>
        <authorList>
            <person name="Kook J.-K."/>
            <person name="Park S.-N."/>
            <person name="Lim Y.K."/>
            <person name="Roh H."/>
        </authorList>
    </citation>
    <scope>NUCLEOTIDE SEQUENCE [LARGE SCALE GENOMIC DNA]</scope>
    <source>
        <strain evidence="2">KCOM 1248 (ChDC F113)</strain>
    </source>
</reference>
<evidence type="ECO:0000313" key="1">
    <source>
        <dbReference type="EMBL" id="PHI03121.1"/>
    </source>
</evidence>
<comment type="caution">
    <text evidence="1">The sequence shown here is derived from an EMBL/GenBank/DDBJ whole genome shotgun (WGS) entry which is preliminary data.</text>
</comment>
<sequence>MKLAFWTVTKGAGNIAREYKEKLKEHLKDYEIDVFTLKKYDIENTSQIDDFTNNINEKFSQYDGHIFIK</sequence>
<evidence type="ECO:0000313" key="2">
    <source>
        <dbReference type="Proteomes" id="UP000223525"/>
    </source>
</evidence>
<gene>
    <name evidence="1" type="ORF">CA836_11745</name>
</gene>
<dbReference type="AlphaFoldDB" id="A0A2C6BFX8"/>
<dbReference type="EMBL" id="NIRK01000001">
    <property type="protein sequence ID" value="PHI03121.1"/>
    <property type="molecule type" value="Genomic_DNA"/>
</dbReference>
<proteinExistence type="predicted"/>
<name>A0A2C6BFX8_FUSNP</name>